<name>A0A973VY97_9BRAD</name>
<accession>A0A973VY97</accession>
<dbReference type="InterPro" id="IPR003615">
    <property type="entry name" value="HNH_nuc"/>
</dbReference>
<reference evidence="3" key="3">
    <citation type="submission" date="2024-03" db="EMBL/GenBank/DDBJ databases">
        <authorList>
            <person name="Bromfield E.S.P."/>
            <person name="Cloutier S."/>
        </authorList>
    </citation>
    <scope>NUCLEOTIDE SEQUENCE</scope>
    <source>
        <strain evidence="3">5S5</strain>
    </source>
</reference>
<evidence type="ECO:0000259" key="1">
    <source>
        <dbReference type="SMART" id="SM00507"/>
    </source>
</evidence>
<keyword evidence="2" id="KW-0255">Endonuclease</keyword>
<evidence type="ECO:0000313" key="4">
    <source>
        <dbReference type="Proteomes" id="UP001432046"/>
    </source>
</evidence>
<keyword evidence="4" id="KW-1185">Reference proteome</keyword>
<dbReference type="EMBL" id="JAAOLE020000001">
    <property type="protein sequence ID" value="NVI43645.1"/>
    <property type="molecule type" value="Genomic_DNA"/>
</dbReference>
<protein>
    <submittedName>
        <fullName evidence="2">HNH endonuclease</fullName>
    </submittedName>
</protein>
<keyword evidence="2" id="KW-0540">Nuclease</keyword>
<dbReference type="CDD" id="cd00085">
    <property type="entry name" value="HNHc"/>
    <property type="match status" value="1"/>
</dbReference>
<dbReference type="RefSeq" id="WP_165125125.1">
    <property type="nucleotide sequence ID" value="NZ_CP088285.1"/>
</dbReference>
<sequence>MSRESWKHFYDTAFWQRRRRQQLLAHPLCKFCAADGIVTAATHVDHVKPHRGSWNLFCLGELQSLCSPCHSSTKQQIEARGFDIAVDADGWPTDPNHPANRHR</sequence>
<dbReference type="Proteomes" id="UP001432046">
    <property type="component" value="Chromosome"/>
</dbReference>
<evidence type="ECO:0000313" key="2">
    <source>
        <dbReference type="EMBL" id="NVI43645.1"/>
    </source>
</evidence>
<dbReference type="Gene3D" id="1.10.30.50">
    <property type="match status" value="1"/>
</dbReference>
<evidence type="ECO:0000313" key="3">
    <source>
        <dbReference type="EMBL" id="WXC83286.1"/>
    </source>
</evidence>
<dbReference type="SMART" id="SM00507">
    <property type="entry name" value="HNHc"/>
    <property type="match status" value="1"/>
</dbReference>
<feature type="domain" description="HNH nuclease" evidence="1">
    <location>
        <begin position="17"/>
        <end position="71"/>
    </location>
</feature>
<organism evidence="2">
    <name type="scientific">Bradyrhizobium septentrionale</name>
    <dbReference type="NCBI Taxonomy" id="1404411"/>
    <lineage>
        <taxon>Bacteria</taxon>
        <taxon>Pseudomonadati</taxon>
        <taxon>Pseudomonadota</taxon>
        <taxon>Alphaproteobacteria</taxon>
        <taxon>Hyphomicrobiales</taxon>
        <taxon>Nitrobacteraceae</taxon>
        <taxon>Bradyrhizobium</taxon>
    </lineage>
</organism>
<dbReference type="AlphaFoldDB" id="A0A973VY97"/>
<reference evidence="2" key="1">
    <citation type="submission" date="2020-06" db="EMBL/GenBank/DDBJ databases">
        <title>Whole Genome Sequence of Bradyrhizobium sp. Strain 1S1.</title>
        <authorList>
            <person name="Bromfield E.S.P."/>
            <person name="Cloutier S."/>
        </authorList>
    </citation>
    <scope>NUCLEOTIDE SEQUENCE [LARGE SCALE GENOMIC DNA]</scope>
    <source>
        <strain evidence="2">1S1</strain>
    </source>
</reference>
<dbReference type="GO" id="GO:0004519">
    <property type="term" value="F:endonuclease activity"/>
    <property type="evidence" value="ECO:0007669"/>
    <property type="project" value="UniProtKB-KW"/>
</dbReference>
<gene>
    <name evidence="2" type="ORF">HAP48_011950</name>
    <name evidence="3" type="ORF">WDK88_17765</name>
</gene>
<dbReference type="EMBL" id="CP147711">
    <property type="protein sequence ID" value="WXC83286.1"/>
    <property type="molecule type" value="Genomic_DNA"/>
</dbReference>
<reference evidence="3" key="2">
    <citation type="journal article" date="2021" name="Int. J. Syst. Evol. Microbiol.">
        <title>Bradyrhizobium septentrionale sp. nov. (sv. septentrionale) and Bradyrhizobium quebecense sp. nov. (sv. septentrionale) associated with legumes native to Canada possess rearranged symbiosis genes and numerous insertion sequences.</title>
        <authorList>
            <person name="Bromfield E.S.P."/>
            <person name="Cloutier S."/>
        </authorList>
    </citation>
    <scope>NUCLEOTIDE SEQUENCE</scope>
    <source>
        <strain evidence="3">5S5</strain>
    </source>
</reference>
<keyword evidence="2" id="KW-0378">Hydrolase</keyword>
<proteinExistence type="predicted"/>